<protein>
    <submittedName>
        <fullName evidence="1">Uncharacterized protein</fullName>
    </submittedName>
</protein>
<sequence length="133" mass="14356">MPKAILRTARLNWKTPEGAGGAVDVFVPALLSNLRMVDRRLKKAGLRELEDLMFPDDGRPVPRRDAAVAFEAALDFFDRRPESIPFSDILVPTLGGMVEALAGIPEDAEIQFSRVDIGHAGLDHGSVIAPPAG</sequence>
<keyword evidence="2" id="KW-1185">Reference proteome</keyword>
<evidence type="ECO:0000313" key="1">
    <source>
        <dbReference type="EMBL" id="QDT14807.1"/>
    </source>
</evidence>
<accession>A0A517P608</accession>
<dbReference type="KEGG" id="acaf:CA12_08860"/>
<dbReference type="AlphaFoldDB" id="A0A517P608"/>
<evidence type="ECO:0000313" key="2">
    <source>
        <dbReference type="Proteomes" id="UP000318741"/>
    </source>
</evidence>
<proteinExistence type="predicted"/>
<organism evidence="1 2">
    <name type="scientific">Alienimonas californiensis</name>
    <dbReference type="NCBI Taxonomy" id="2527989"/>
    <lineage>
        <taxon>Bacteria</taxon>
        <taxon>Pseudomonadati</taxon>
        <taxon>Planctomycetota</taxon>
        <taxon>Planctomycetia</taxon>
        <taxon>Planctomycetales</taxon>
        <taxon>Planctomycetaceae</taxon>
        <taxon>Alienimonas</taxon>
    </lineage>
</organism>
<reference evidence="1 2" key="1">
    <citation type="submission" date="2019-02" db="EMBL/GenBank/DDBJ databases">
        <title>Deep-cultivation of Planctomycetes and their phenomic and genomic characterization uncovers novel biology.</title>
        <authorList>
            <person name="Wiegand S."/>
            <person name="Jogler M."/>
            <person name="Boedeker C."/>
            <person name="Pinto D."/>
            <person name="Vollmers J."/>
            <person name="Rivas-Marin E."/>
            <person name="Kohn T."/>
            <person name="Peeters S.H."/>
            <person name="Heuer A."/>
            <person name="Rast P."/>
            <person name="Oberbeckmann S."/>
            <person name="Bunk B."/>
            <person name="Jeske O."/>
            <person name="Meyerdierks A."/>
            <person name="Storesund J.E."/>
            <person name="Kallscheuer N."/>
            <person name="Luecker S."/>
            <person name="Lage O.M."/>
            <person name="Pohl T."/>
            <person name="Merkel B.J."/>
            <person name="Hornburger P."/>
            <person name="Mueller R.-W."/>
            <person name="Bruemmer F."/>
            <person name="Labrenz M."/>
            <person name="Spormann A.M."/>
            <person name="Op den Camp H."/>
            <person name="Overmann J."/>
            <person name="Amann R."/>
            <person name="Jetten M.S.M."/>
            <person name="Mascher T."/>
            <person name="Medema M.H."/>
            <person name="Devos D.P."/>
            <person name="Kaster A.-K."/>
            <person name="Ovreas L."/>
            <person name="Rohde M."/>
            <person name="Galperin M.Y."/>
            <person name="Jogler C."/>
        </authorList>
    </citation>
    <scope>NUCLEOTIDE SEQUENCE [LARGE SCALE GENOMIC DNA]</scope>
    <source>
        <strain evidence="1 2">CA12</strain>
    </source>
</reference>
<dbReference type="Proteomes" id="UP000318741">
    <property type="component" value="Chromosome"/>
</dbReference>
<dbReference type="RefSeq" id="WP_145357664.1">
    <property type="nucleotide sequence ID" value="NZ_CP036265.1"/>
</dbReference>
<gene>
    <name evidence="1" type="ORF">CA12_08860</name>
</gene>
<dbReference type="EMBL" id="CP036265">
    <property type="protein sequence ID" value="QDT14807.1"/>
    <property type="molecule type" value="Genomic_DNA"/>
</dbReference>
<name>A0A517P608_9PLAN</name>